<name>A0A2K2D302_BRADI</name>
<reference evidence="2" key="2">
    <citation type="submission" date="2017-06" db="EMBL/GenBank/DDBJ databases">
        <title>WGS assembly of Brachypodium distachyon.</title>
        <authorList>
            <consortium name="The International Brachypodium Initiative"/>
            <person name="Lucas S."/>
            <person name="Harmon-Smith M."/>
            <person name="Lail K."/>
            <person name="Tice H."/>
            <person name="Grimwood J."/>
            <person name="Bruce D."/>
            <person name="Barry K."/>
            <person name="Shu S."/>
            <person name="Lindquist E."/>
            <person name="Wang M."/>
            <person name="Pitluck S."/>
            <person name="Vogel J.P."/>
            <person name="Garvin D.F."/>
            <person name="Mockler T.C."/>
            <person name="Schmutz J."/>
            <person name="Rokhsar D."/>
            <person name="Bevan M.W."/>
        </authorList>
    </citation>
    <scope>NUCLEOTIDE SEQUENCE</scope>
    <source>
        <strain evidence="2">Bd21</strain>
    </source>
</reference>
<organism evidence="2">
    <name type="scientific">Brachypodium distachyon</name>
    <name type="common">Purple false brome</name>
    <name type="synonym">Trachynia distachya</name>
    <dbReference type="NCBI Taxonomy" id="15368"/>
    <lineage>
        <taxon>Eukaryota</taxon>
        <taxon>Viridiplantae</taxon>
        <taxon>Streptophyta</taxon>
        <taxon>Embryophyta</taxon>
        <taxon>Tracheophyta</taxon>
        <taxon>Spermatophyta</taxon>
        <taxon>Magnoliopsida</taxon>
        <taxon>Liliopsida</taxon>
        <taxon>Poales</taxon>
        <taxon>Poaceae</taxon>
        <taxon>BOP clade</taxon>
        <taxon>Pooideae</taxon>
        <taxon>Stipodae</taxon>
        <taxon>Brachypodieae</taxon>
        <taxon>Brachypodium</taxon>
    </lineage>
</organism>
<gene>
    <name evidence="2" type="ORF">BRADI_3g43665v3</name>
</gene>
<keyword evidence="4" id="KW-1185">Reference proteome</keyword>
<evidence type="ECO:0000313" key="2">
    <source>
        <dbReference type="EMBL" id="PNT68645.1"/>
    </source>
</evidence>
<evidence type="ECO:0000313" key="3">
    <source>
        <dbReference type="EnsemblPlants" id="PNT68645"/>
    </source>
</evidence>
<dbReference type="AlphaFoldDB" id="A0A2K2D302"/>
<dbReference type="EnsemblPlants" id="PNT68645">
    <property type="protein sequence ID" value="PNT68645"/>
    <property type="gene ID" value="BRADI_3g43665v3"/>
</dbReference>
<dbReference type="Proteomes" id="UP000008810">
    <property type="component" value="Chromosome 3"/>
</dbReference>
<accession>A0A2K2D302</accession>
<reference evidence="3" key="3">
    <citation type="submission" date="2018-08" db="UniProtKB">
        <authorList>
            <consortium name="EnsemblPlants"/>
        </authorList>
    </citation>
    <scope>IDENTIFICATION</scope>
    <source>
        <strain evidence="3">cv. Bd21</strain>
    </source>
</reference>
<evidence type="ECO:0000256" key="1">
    <source>
        <dbReference type="SAM" id="MobiDB-lite"/>
    </source>
</evidence>
<dbReference type="InParanoid" id="A0A2K2D302"/>
<evidence type="ECO:0000313" key="4">
    <source>
        <dbReference type="Proteomes" id="UP000008810"/>
    </source>
</evidence>
<dbReference type="EMBL" id="CM000882">
    <property type="protein sequence ID" value="PNT68645.1"/>
    <property type="molecule type" value="Genomic_DNA"/>
</dbReference>
<protein>
    <submittedName>
        <fullName evidence="2 3">Uncharacterized protein</fullName>
    </submittedName>
</protein>
<sequence>MLPMPPPSLPAPMSRLATTRFKPRRPPSLFFFWLATARTDYQIVAPDLQGHQVCMLMLFLFSIQDLFHRPKEPIDRQQSMPKSMRPCRKC</sequence>
<proteinExistence type="predicted"/>
<reference evidence="2 3" key="1">
    <citation type="journal article" date="2010" name="Nature">
        <title>Genome sequencing and analysis of the model grass Brachypodium distachyon.</title>
        <authorList>
            <consortium name="International Brachypodium Initiative"/>
        </authorList>
    </citation>
    <scope>NUCLEOTIDE SEQUENCE [LARGE SCALE GENOMIC DNA]</scope>
    <source>
        <strain evidence="2 3">Bd21</strain>
    </source>
</reference>
<feature type="compositionally biased region" description="Pro residues" evidence="1">
    <location>
        <begin position="1"/>
        <end position="10"/>
    </location>
</feature>
<feature type="region of interest" description="Disordered" evidence="1">
    <location>
        <begin position="1"/>
        <end position="20"/>
    </location>
</feature>
<dbReference type="Gramene" id="PNT68645">
    <property type="protein sequence ID" value="PNT68645"/>
    <property type="gene ID" value="BRADI_3g43665v3"/>
</dbReference>